<evidence type="ECO:0000313" key="2">
    <source>
        <dbReference type="EMBL" id="KFO56871.1"/>
    </source>
</evidence>
<protein>
    <recommendedName>
        <fullName evidence="1">Core shell protein Gag P30 domain-containing protein</fullName>
    </recommendedName>
</protein>
<evidence type="ECO:0000259" key="1">
    <source>
        <dbReference type="Pfam" id="PF02093"/>
    </source>
</evidence>
<feature type="non-terminal residue" evidence="2">
    <location>
        <position position="122"/>
    </location>
</feature>
<dbReference type="PANTHER" id="PTHR33166">
    <property type="entry name" value="GAG_P30 DOMAIN-CONTAINING PROTEIN"/>
    <property type="match status" value="1"/>
</dbReference>
<dbReference type="InterPro" id="IPR050462">
    <property type="entry name" value="Retroviral_Gag-Pol_poly"/>
</dbReference>
<dbReference type="Gene3D" id="1.10.1200.30">
    <property type="match status" value="1"/>
</dbReference>
<gene>
    <name evidence="2" type="ORF">N302_01258</name>
</gene>
<feature type="non-terminal residue" evidence="2">
    <location>
        <position position="1"/>
    </location>
</feature>
<dbReference type="InterPro" id="IPR003036">
    <property type="entry name" value="Gag_P30"/>
</dbReference>
<reference evidence="2 3" key="1">
    <citation type="submission" date="2014-04" db="EMBL/GenBank/DDBJ databases">
        <title>Genome evolution of avian class.</title>
        <authorList>
            <person name="Zhang G."/>
            <person name="Li C."/>
        </authorList>
    </citation>
    <scope>NUCLEOTIDE SEQUENCE [LARGE SCALE GENOMIC DNA]</scope>
    <source>
        <strain evidence="2">BGI_N302</strain>
    </source>
</reference>
<dbReference type="GO" id="GO:0019068">
    <property type="term" value="P:virion assembly"/>
    <property type="evidence" value="ECO:0007669"/>
    <property type="project" value="InterPro"/>
</dbReference>
<keyword evidence="3" id="KW-1185">Reference proteome</keyword>
<dbReference type="SUPFAM" id="SSF47353">
    <property type="entry name" value="Retrovirus capsid dimerization domain-like"/>
    <property type="match status" value="1"/>
</dbReference>
<proteinExistence type="predicted"/>
<dbReference type="Pfam" id="PF02093">
    <property type="entry name" value="Gag_p30"/>
    <property type="match status" value="1"/>
</dbReference>
<dbReference type="STRING" id="85066.A0A091EIE5"/>
<accession>A0A091EIE5</accession>
<dbReference type="Proteomes" id="UP000052976">
    <property type="component" value="Unassembled WGS sequence"/>
</dbReference>
<name>A0A091EIE5_CORBR</name>
<feature type="domain" description="Core shell protein Gag P30" evidence="1">
    <location>
        <begin position="2"/>
        <end position="119"/>
    </location>
</feature>
<dbReference type="InterPro" id="IPR008916">
    <property type="entry name" value="Retrov_capsid_C"/>
</dbReference>
<evidence type="ECO:0000313" key="3">
    <source>
        <dbReference type="Proteomes" id="UP000052976"/>
    </source>
</evidence>
<dbReference type="AlphaFoldDB" id="A0A091EIE5"/>
<organism evidence="2 3">
    <name type="scientific">Corvus brachyrhynchos</name>
    <name type="common">American crow</name>
    <dbReference type="NCBI Taxonomy" id="85066"/>
    <lineage>
        <taxon>Eukaryota</taxon>
        <taxon>Metazoa</taxon>
        <taxon>Chordata</taxon>
        <taxon>Craniata</taxon>
        <taxon>Vertebrata</taxon>
        <taxon>Euteleostomi</taxon>
        <taxon>Archelosauria</taxon>
        <taxon>Archosauria</taxon>
        <taxon>Dinosauria</taxon>
        <taxon>Saurischia</taxon>
        <taxon>Theropoda</taxon>
        <taxon>Coelurosauria</taxon>
        <taxon>Aves</taxon>
        <taxon>Neognathae</taxon>
        <taxon>Neoaves</taxon>
        <taxon>Telluraves</taxon>
        <taxon>Australaves</taxon>
        <taxon>Passeriformes</taxon>
        <taxon>Corvoidea</taxon>
        <taxon>Corvidae</taxon>
        <taxon>Corvus</taxon>
    </lineage>
</organism>
<dbReference type="EMBL" id="KK718452">
    <property type="protein sequence ID" value="KFO56871.1"/>
    <property type="molecule type" value="Genomic_DNA"/>
</dbReference>
<sequence>SFPTDDPRRDPNVPAQMQRLKRYQDLIVYGLKHGVPKALKWEKLFEVKQDPNESPTDFLNRLREAATKYTNINPDTAEGEKHLVYLFIGQASNDIRRKLQKLEGVQDMSKLLEVAWKVFRDR</sequence>